<protein>
    <submittedName>
        <fullName evidence="1">Uncharacterized protein</fullName>
    </submittedName>
</protein>
<organism evidence="1">
    <name type="scientific">Panicum hallii</name>
    <dbReference type="NCBI Taxonomy" id="206008"/>
    <lineage>
        <taxon>Eukaryota</taxon>
        <taxon>Viridiplantae</taxon>
        <taxon>Streptophyta</taxon>
        <taxon>Embryophyta</taxon>
        <taxon>Tracheophyta</taxon>
        <taxon>Spermatophyta</taxon>
        <taxon>Magnoliopsida</taxon>
        <taxon>Liliopsida</taxon>
        <taxon>Poales</taxon>
        <taxon>Poaceae</taxon>
        <taxon>PACMAD clade</taxon>
        <taxon>Panicoideae</taxon>
        <taxon>Panicodae</taxon>
        <taxon>Paniceae</taxon>
        <taxon>Panicinae</taxon>
        <taxon>Panicum</taxon>
        <taxon>Panicum sect. Panicum</taxon>
    </lineage>
</organism>
<dbReference type="Proteomes" id="UP000243499">
    <property type="component" value="Chromosome 6"/>
</dbReference>
<dbReference type="Gramene" id="PAN33583">
    <property type="protein sequence ID" value="PAN33583"/>
    <property type="gene ID" value="PAHAL_6G031100"/>
</dbReference>
<sequence>MGACVEPIDGAPPPHLHETRRTIGLGLPAGGSGGGDPSGTLTPCPTPGAWWPPAARARLLRHALAGGRPPRPNRYVTACATPSACLPVPTRPRPQAADPDAAILDVLKPEDATFLEWRWRWPSAFCFHTAGAVEAFALGWMLPARLVPKAASSVSVKGSSRGSIELKRETCEGAGASAILFIWCAASPMLYAAARLLVASNVYYALMSCKL</sequence>
<evidence type="ECO:0000313" key="1">
    <source>
        <dbReference type="EMBL" id="PAN33583.1"/>
    </source>
</evidence>
<dbReference type="AlphaFoldDB" id="A0A2S3I039"/>
<name>A0A2S3I039_9POAL</name>
<dbReference type="EMBL" id="CM008051">
    <property type="protein sequence ID" value="PAN33583.1"/>
    <property type="molecule type" value="Genomic_DNA"/>
</dbReference>
<reference evidence="1" key="1">
    <citation type="submission" date="2018-04" db="EMBL/GenBank/DDBJ databases">
        <title>WGS assembly of Panicum hallii.</title>
        <authorList>
            <person name="Lovell J."/>
            <person name="Jenkins J."/>
            <person name="Lowry D."/>
            <person name="Mamidi S."/>
            <person name="Sreedasyam A."/>
            <person name="Weng X."/>
            <person name="Barry K."/>
            <person name="Bonette J."/>
            <person name="Campitelli B."/>
            <person name="Daum C."/>
            <person name="Gordon S."/>
            <person name="Gould B."/>
            <person name="Lipzen A."/>
            <person name="Macqueen A."/>
            <person name="Palacio-Mejia J."/>
            <person name="Plott C."/>
            <person name="Shakirov E."/>
            <person name="Shu S."/>
            <person name="Yoshinaga Y."/>
            <person name="Zane M."/>
            <person name="Rokhsar D."/>
            <person name="Grimwood J."/>
            <person name="Schmutz J."/>
            <person name="Juenger T."/>
        </authorList>
    </citation>
    <scope>NUCLEOTIDE SEQUENCE [LARGE SCALE GENOMIC DNA]</scope>
    <source>
        <strain evidence="1">FIL2</strain>
    </source>
</reference>
<proteinExistence type="predicted"/>
<accession>A0A2S3I039</accession>
<gene>
    <name evidence="1" type="ORF">PAHAL_6G031100</name>
</gene>